<organism evidence="2 3">
    <name type="scientific">Pleuronectes platessa</name>
    <name type="common">European plaice</name>
    <dbReference type="NCBI Taxonomy" id="8262"/>
    <lineage>
        <taxon>Eukaryota</taxon>
        <taxon>Metazoa</taxon>
        <taxon>Chordata</taxon>
        <taxon>Craniata</taxon>
        <taxon>Vertebrata</taxon>
        <taxon>Euteleostomi</taxon>
        <taxon>Actinopterygii</taxon>
        <taxon>Neopterygii</taxon>
        <taxon>Teleostei</taxon>
        <taxon>Neoteleostei</taxon>
        <taxon>Acanthomorphata</taxon>
        <taxon>Carangaria</taxon>
        <taxon>Pleuronectiformes</taxon>
        <taxon>Pleuronectoidei</taxon>
        <taxon>Pleuronectidae</taxon>
        <taxon>Pleuronectes</taxon>
    </lineage>
</organism>
<gene>
    <name evidence="2" type="ORF">PLEPLA_LOCUS40337</name>
</gene>
<feature type="compositionally biased region" description="Polar residues" evidence="1">
    <location>
        <begin position="1"/>
        <end position="20"/>
    </location>
</feature>
<evidence type="ECO:0000313" key="2">
    <source>
        <dbReference type="EMBL" id="CAB1452587.1"/>
    </source>
</evidence>
<dbReference type="EMBL" id="CADEAL010004135">
    <property type="protein sequence ID" value="CAB1452587.1"/>
    <property type="molecule type" value="Genomic_DNA"/>
</dbReference>
<dbReference type="AlphaFoldDB" id="A0A9N7VGY1"/>
<comment type="caution">
    <text evidence="2">The sequence shown here is derived from an EMBL/GenBank/DDBJ whole genome shotgun (WGS) entry which is preliminary data.</text>
</comment>
<dbReference type="Proteomes" id="UP001153269">
    <property type="component" value="Unassembled WGS sequence"/>
</dbReference>
<sequence length="132" mass="14467">MSEKWVTSKTMGQYRDQSGASGDDAHERTEPSVVTTQILEATLSCDGRGASFGVCMRCRIMSAVFPPALTGPFSSSIAYYGSEELSGASDHNMATTVHLHHLHRQKYPVQPHPRTDYTGVCGKLDPTYTELQ</sequence>
<evidence type="ECO:0000256" key="1">
    <source>
        <dbReference type="SAM" id="MobiDB-lite"/>
    </source>
</evidence>
<reference evidence="2" key="1">
    <citation type="submission" date="2020-03" db="EMBL/GenBank/DDBJ databases">
        <authorList>
            <person name="Weist P."/>
        </authorList>
    </citation>
    <scope>NUCLEOTIDE SEQUENCE</scope>
</reference>
<name>A0A9N7VGY1_PLEPL</name>
<accession>A0A9N7VGY1</accession>
<feature type="region of interest" description="Disordered" evidence="1">
    <location>
        <begin position="1"/>
        <end position="32"/>
    </location>
</feature>
<proteinExistence type="predicted"/>
<keyword evidence="3" id="KW-1185">Reference proteome</keyword>
<protein>
    <submittedName>
        <fullName evidence="2">Uncharacterized protein</fullName>
    </submittedName>
</protein>
<evidence type="ECO:0000313" key="3">
    <source>
        <dbReference type="Proteomes" id="UP001153269"/>
    </source>
</evidence>